<dbReference type="EMBL" id="LNAM01000164">
    <property type="protein sequence ID" value="KSV58663.1"/>
    <property type="molecule type" value="Genomic_DNA"/>
</dbReference>
<sequence length="257" mass="28687">MKKKMLSACSIGMMLFVLTACGTKTQSVEPAKAGEESVTEQTESTVQESVKKEEANALGSYEEQYGEVLDKYHAALSEKWDGQKLSSEGLSQLSLYCQEGNALENVGYAFLDVNGDGVCELMIGAIHGDEFVNKMLFELYTLEDGVPVQIFAGQERDRYYIAGLEEGGYLIANEASSGAADSAWFYYVMDGKELSVVQAILYNAAASPDQPWYMAYSRDWDISSAEPVEEQFAEDLIESYKGRYMVPEYQRFSDYRK</sequence>
<feature type="signal peptide" evidence="1">
    <location>
        <begin position="1"/>
        <end position="19"/>
    </location>
</feature>
<comment type="caution">
    <text evidence="2">The sequence shown here is derived from an EMBL/GenBank/DDBJ whole genome shotgun (WGS) entry which is preliminary data.</text>
</comment>
<keyword evidence="1" id="KW-0732">Signal</keyword>
<proteinExistence type="predicted"/>
<organism evidence="2 3">
    <name type="scientific">Acetivibrio ethanolgignens</name>
    <dbReference type="NCBI Taxonomy" id="290052"/>
    <lineage>
        <taxon>Bacteria</taxon>
        <taxon>Bacillati</taxon>
        <taxon>Bacillota</taxon>
        <taxon>Clostridia</taxon>
        <taxon>Eubacteriales</taxon>
        <taxon>Oscillospiraceae</taxon>
        <taxon>Acetivibrio</taxon>
    </lineage>
</organism>
<gene>
    <name evidence="2" type="ORF">ASU35_02350</name>
</gene>
<accession>A0A0V8QDN9</accession>
<reference evidence="2 3" key="1">
    <citation type="submission" date="2015-11" db="EMBL/GenBank/DDBJ databases">
        <title>Butyribacter intestini gen. nov., sp. nov., a butyric acid-producing bacterium of the family Lachnospiraceae isolated from the human faeces.</title>
        <authorList>
            <person name="Zou Y."/>
            <person name="Xue W."/>
            <person name="Luo G."/>
            <person name="Lv M."/>
        </authorList>
    </citation>
    <scope>NUCLEOTIDE SEQUENCE [LARGE SCALE GENOMIC DNA]</scope>
    <source>
        <strain evidence="2 3">ACET-33324</strain>
    </source>
</reference>
<protein>
    <submittedName>
        <fullName evidence="2">Uncharacterized protein</fullName>
    </submittedName>
</protein>
<evidence type="ECO:0000313" key="3">
    <source>
        <dbReference type="Proteomes" id="UP000054874"/>
    </source>
</evidence>
<dbReference type="RefSeq" id="WP_058353098.1">
    <property type="nucleotide sequence ID" value="NZ_CABMMD010000164.1"/>
</dbReference>
<evidence type="ECO:0000313" key="2">
    <source>
        <dbReference type="EMBL" id="KSV58663.1"/>
    </source>
</evidence>
<dbReference type="OrthoDB" id="1818499at2"/>
<dbReference type="PROSITE" id="PS51257">
    <property type="entry name" value="PROKAR_LIPOPROTEIN"/>
    <property type="match status" value="1"/>
</dbReference>
<name>A0A0V8QDN9_9FIRM</name>
<dbReference type="AlphaFoldDB" id="A0A0V8QDN9"/>
<feature type="chain" id="PRO_5038421083" evidence="1">
    <location>
        <begin position="20"/>
        <end position="257"/>
    </location>
</feature>
<evidence type="ECO:0000256" key="1">
    <source>
        <dbReference type="SAM" id="SignalP"/>
    </source>
</evidence>
<keyword evidence="3" id="KW-1185">Reference proteome</keyword>
<dbReference type="Proteomes" id="UP000054874">
    <property type="component" value="Unassembled WGS sequence"/>
</dbReference>